<reference evidence="11 12" key="1">
    <citation type="journal article" date="2017" name="ISME J.">
        <title>Energy and carbon metabolisms in a deep terrestrial subsurface fluid microbial community.</title>
        <authorList>
            <person name="Momper L."/>
            <person name="Jungbluth S.P."/>
            <person name="Lee M.D."/>
            <person name="Amend J.P."/>
        </authorList>
    </citation>
    <scope>NUCLEOTIDE SEQUENCE [LARGE SCALE GENOMIC DNA]</scope>
    <source>
        <strain evidence="11">SURF_5</strain>
    </source>
</reference>
<keyword evidence="7 10" id="KW-1133">Transmembrane helix</keyword>
<dbReference type="PANTHER" id="PTHR11795">
    <property type="entry name" value="BRANCHED-CHAIN AMINO ACID TRANSPORT SYSTEM PERMEASE PROTEIN LIVH"/>
    <property type="match status" value="1"/>
</dbReference>
<dbReference type="InterPro" id="IPR052157">
    <property type="entry name" value="BCAA_transport_permease"/>
</dbReference>
<comment type="subcellular location">
    <subcellularLocation>
        <location evidence="1">Cell membrane</location>
        <topology evidence="1">Multi-pass membrane protein</topology>
    </subcellularLocation>
</comment>
<evidence type="ECO:0000256" key="9">
    <source>
        <dbReference type="ARBA" id="ARBA00037998"/>
    </source>
</evidence>
<evidence type="ECO:0000256" key="6">
    <source>
        <dbReference type="ARBA" id="ARBA00022970"/>
    </source>
</evidence>
<evidence type="ECO:0000256" key="7">
    <source>
        <dbReference type="ARBA" id="ARBA00022989"/>
    </source>
</evidence>
<gene>
    <name evidence="11" type="ORF">C4520_13125</name>
</gene>
<accession>A0A3A4NLI4</accession>
<dbReference type="Pfam" id="PF02653">
    <property type="entry name" value="BPD_transp_2"/>
    <property type="match status" value="1"/>
</dbReference>
<evidence type="ECO:0000256" key="4">
    <source>
        <dbReference type="ARBA" id="ARBA00022519"/>
    </source>
</evidence>
<dbReference type="EMBL" id="QZKU01000091">
    <property type="protein sequence ID" value="RJP19385.1"/>
    <property type="molecule type" value="Genomic_DNA"/>
</dbReference>
<dbReference type="GO" id="GO:0015808">
    <property type="term" value="P:L-alanine transport"/>
    <property type="evidence" value="ECO:0007669"/>
    <property type="project" value="TreeGrafter"/>
</dbReference>
<evidence type="ECO:0000256" key="8">
    <source>
        <dbReference type="ARBA" id="ARBA00023136"/>
    </source>
</evidence>
<keyword evidence="4" id="KW-0997">Cell inner membrane</keyword>
<feature type="transmembrane region" description="Helical" evidence="10">
    <location>
        <begin position="252"/>
        <end position="271"/>
    </location>
</feature>
<proteinExistence type="inferred from homology"/>
<keyword evidence="6" id="KW-0029">Amino-acid transport</keyword>
<sequence>MSPTAFFQQLVNGLTLGGMYALVALGYTMVYGVIQLINFAHGEVFMLGAFLGLTILHLAARIGVGSSAIALGLAFVGSMAITGFAGIAIERIAYRPLRHSPRITLLLSAVGMSIFLQNMVMLLYSRDMQPFPRSVHGGFDIAGVIIDNIQVLILAASLALMVGLDLLVQRTRLGQAMRAIAQDLEGSLMMGIDANQVIRLTFLIGSALAAAGGIMNGLYYGGIKFDMGFIIGIKAFAAAVLGGIGSLRGAMLGGLILGLSETLLVAALSSLGVPEAFDYKDVIAFALLIAVLIFKPSGLLGERVAEKV</sequence>
<evidence type="ECO:0000313" key="12">
    <source>
        <dbReference type="Proteomes" id="UP000265882"/>
    </source>
</evidence>
<evidence type="ECO:0000256" key="2">
    <source>
        <dbReference type="ARBA" id="ARBA00022448"/>
    </source>
</evidence>
<organism evidence="11 12">
    <name type="scientific">Abyssobacteria bacterium (strain SURF_5)</name>
    <dbReference type="NCBI Taxonomy" id="2093360"/>
    <lineage>
        <taxon>Bacteria</taxon>
        <taxon>Pseudomonadati</taxon>
        <taxon>Candidatus Hydrogenedentota</taxon>
        <taxon>Candidatus Abyssobacteria</taxon>
    </lineage>
</organism>
<keyword evidence="2" id="KW-0813">Transport</keyword>
<feature type="transmembrane region" description="Helical" evidence="10">
    <location>
        <begin position="20"/>
        <end position="37"/>
    </location>
</feature>
<dbReference type="CDD" id="cd06582">
    <property type="entry name" value="TM_PBP1_LivH_like"/>
    <property type="match status" value="1"/>
</dbReference>
<dbReference type="GO" id="GO:0005886">
    <property type="term" value="C:plasma membrane"/>
    <property type="evidence" value="ECO:0007669"/>
    <property type="project" value="UniProtKB-SubCell"/>
</dbReference>
<evidence type="ECO:0000256" key="3">
    <source>
        <dbReference type="ARBA" id="ARBA00022475"/>
    </source>
</evidence>
<dbReference type="GO" id="GO:0005304">
    <property type="term" value="F:L-valine transmembrane transporter activity"/>
    <property type="evidence" value="ECO:0007669"/>
    <property type="project" value="TreeGrafter"/>
</dbReference>
<dbReference type="GO" id="GO:0042941">
    <property type="term" value="P:D-alanine transmembrane transport"/>
    <property type="evidence" value="ECO:0007669"/>
    <property type="project" value="TreeGrafter"/>
</dbReference>
<feature type="transmembrane region" description="Helical" evidence="10">
    <location>
        <begin position="283"/>
        <end position="301"/>
    </location>
</feature>
<feature type="transmembrane region" description="Helical" evidence="10">
    <location>
        <begin position="105"/>
        <end position="124"/>
    </location>
</feature>
<keyword evidence="8 10" id="KW-0472">Membrane</keyword>
<feature type="transmembrane region" description="Helical" evidence="10">
    <location>
        <begin position="144"/>
        <end position="168"/>
    </location>
</feature>
<keyword evidence="3" id="KW-1003">Cell membrane</keyword>
<feature type="transmembrane region" description="Helical" evidence="10">
    <location>
        <begin position="227"/>
        <end position="245"/>
    </location>
</feature>
<protein>
    <submittedName>
        <fullName evidence="11">Branched-chain amino acid ABC transporter permease</fullName>
    </submittedName>
</protein>
<dbReference type="AlphaFoldDB" id="A0A3A4NLI4"/>
<dbReference type="InterPro" id="IPR001851">
    <property type="entry name" value="ABC_transp_permease"/>
</dbReference>
<comment type="similarity">
    <text evidence="9">Belongs to the binding-protein-dependent transport system permease family. LivHM subfamily.</text>
</comment>
<dbReference type="GO" id="GO:0015190">
    <property type="term" value="F:L-leucine transmembrane transporter activity"/>
    <property type="evidence" value="ECO:0007669"/>
    <property type="project" value="TreeGrafter"/>
</dbReference>
<feature type="transmembrane region" description="Helical" evidence="10">
    <location>
        <begin position="68"/>
        <end position="93"/>
    </location>
</feature>
<dbReference type="PANTHER" id="PTHR11795:SF371">
    <property type="entry name" value="HIGH-AFFINITY BRANCHED-CHAIN AMINO ACID TRANSPORT SYSTEM PERMEASE PROTEIN LIVH"/>
    <property type="match status" value="1"/>
</dbReference>
<feature type="transmembrane region" description="Helical" evidence="10">
    <location>
        <begin position="197"/>
        <end position="221"/>
    </location>
</feature>
<dbReference type="GO" id="GO:1903806">
    <property type="term" value="P:L-isoleucine import across plasma membrane"/>
    <property type="evidence" value="ECO:0007669"/>
    <property type="project" value="TreeGrafter"/>
</dbReference>
<comment type="caution">
    <text evidence="11">The sequence shown here is derived from an EMBL/GenBank/DDBJ whole genome shotgun (WGS) entry which is preliminary data.</text>
</comment>
<name>A0A3A4NLI4_ABYX5</name>
<evidence type="ECO:0000256" key="1">
    <source>
        <dbReference type="ARBA" id="ARBA00004651"/>
    </source>
</evidence>
<dbReference type="GO" id="GO:0015188">
    <property type="term" value="F:L-isoleucine transmembrane transporter activity"/>
    <property type="evidence" value="ECO:0007669"/>
    <property type="project" value="TreeGrafter"/>
</dbReference>
<feature type="transmembrane region" description="Helical" evidence="10">
    <location>
        <begin position="44"/>
        <end position="62"/>
    </location>
</feature>
<evidence type="ECO:0000313" key="11">
    <source>
        <dbReference type="EMBL" id="RJP19385.1"/>
    </source>
</evidence>
<dbReference type="Proteomes" id="UP000265882">
    <property type="component" value="Unassembled WGS sequence"/>
</dbReference>
<dbReference type="GO" id="GO:0015192">
    <property type="term" value="F:L-phenylalanine transmembrane transporter activity"/>
    <property type="evidence" value="ECO:0007669"/>
    <property type="project" value="TreeGrafter"/>
</dbReference>
<evidence type="ECO:0000256" key="10">
    <source>
        <dbReference type="SAM" id="Phobius"/>
    </source>
</evidence>
<evidence type="ECO:0000256" key="5">
    <source>
        <dbReference type="ARBA" id="ARBA00022692"/>
    </source>
</evidence>
<keyword evidence="5 10" id="KW-0812">Transmembrane</keyword>